<feature type="transmembrane region" description="Helical" evidence="1">
    <location>
        <begin position="44"/>
        <end position="61"/>
    </location>
</feature>
<dbReference type="AlphaFoldDB" id="A0A9Q0SUR4"/>
<dbReference type="Proteomes" id="UP001151529">
    <property type="component" value="Chromosome 8"/>
</dbReference>
<comment type="caution">
    <text evidence="2">The sequence shown here is derived from an EMBL/GenBank/DDBJ whole genome shotgun (WGS) entry which is preliminary data.</text>
</comment>
<organism evidence="2 3">
    <name type="scientific">Salix viminalis</name>
    <name type="common">Common osier</name>
    <name type="synonym">Basket willow</name>
    <dbReference type="NCBI Taxonomy" id="40686"/>
    <lineage>
        <taxon>Eukaryota</taxon>
        <taxon>Viridiplantae</taxon>
        <taxon>Streptophyta</taxon>
        <taxon>Embryophyta</taxon>
        <taxon>Tracheophyta</taxon>
        <taxon>Spermatophyta</taxon>
        <taxon>Magnoliopsida</taxon>
        <taxon>eudicotyledons</taxon>
        <taxon>Gunneridae</taxon>
        <taxon>Pentapetalae</taxon>
        <taxon>rosids</taxon>
        <taxon>fabids</taxon>
        <taxon>Malpighiales</taxon>
        <taxon>Salicaceae</taxon>
        <taxon>Saliceae</taxon>
        <taxon>Salix</taxon>
    </lineage>
</organism>
<keyword evidence="1" id="KW-0812">Transmembrane</keyword>
<evidence type="ECO:0000313" key="2">
    <source>
        <dbReference type="EMBL" id="KAJ6690437.1"/>
    </source>
</evidence>
<keyword evidence="3" id="KW-1185">Reference proteome</keyword>
<proteinExistence type="predicted"/>
<protein>
    <submittedName>
        <fullName evidence="2">Uncharacterized protein</fullName>
    </submittedName>
</protein>
<keyword evidence="1" id="KW-0472">Membrane</keyword>
<gene>
    <name evidence="2" type="ORF">OIU85_006678</name>
</gene>
<dbReference type="EMBL" id="JAPFFL010000012">
    <property type="protein sequence ID" value="KAJ6690437.1"/>
    <property type="molecule type" value="Genomic_DNA"/>
</dbReference>
<reference evidence="2" key="1">
    <citation type="submission" date="2022-11" db="EMBL/GenBank/DDBJ databases">
        <authorList>
            <person name="Hyden B.L."/>
            <person name="Feng K."/>
            <person name="Yates T."/>
            <person name="Jawdy S."/>
            <person name="Smart L.B."/>
            <person name="Muchero W."/>
        </authorList>
    </citation>
    <scope>NUCLEOTIDE SEQUENCE</scope>
    <source>
        <tissue evidence="2">Shoot tip</tissue>
    </source>
</reference>
<accession>A0A9Q0SUR4</accession>
<feature type="transmembrane region" description="Helical" evidence="1">
    <location>
        <begin position="17"/>
        <end position="38"/>
    </location>
</feature>
<keyword evidence="1" id="KW-1133">Transmembrane helix</keyword>
<evidence type="ECO:0000313" key="3">
    <source>
        <dbReference type="Proteomes" id="UP001151529"/>
    </source>
</evidence>
<sequence>MAAPPFRLRTPEVCREAVVLSMEITILLGGALLFYTILLILQQIFSYTGVVVLSIAAIVLFDSGSQ</sequence>
<evidence type="ECO:0000256" key="1">
    <source>
        <dbReference type="SAM" id="Phobius"/>
    </source>
</evidence>
<reference evidence="2" key="2">
    <citation type="journal article" date="2023" name="Int. J. Mol. Sci.">
        <title>De Novo Assembly and Annotation of 11 Diverse Shrub Willow (Salix) Genomes Reveals Novel Gene Organization in Sex-Linked Regions.</title>
        <authorList>
            <person name="Hyden B."/>
            <person name="Feng K."/>
            <person name="Yates T.B."/>
            <person name="Jawdy S."/>
            <person name="Cereghino C."/>
            <person name="Smart L.B."/>
            <person name="Muchero W."/>
        </authorList>
    </citation>
    <scope>NUCLEOTIDE SEQUENCE [LARGE SCALE GENOMIC DNA]</scope>
    <source>
        <tissue evidence="2">Shoot tip</tissue>
    </source>
</reference>
<name>A0A9Q0SUR4_SALVM</name>